<dbReference type="Proteomes" id="UP000463224">
    <property type="component" value="Unassembled WGS sequence"/>
</dbReference>
<dbReference type="Pfam" id="PF03795">
    <property type="entry name" value="YCII"/>
    <property type="match status" value="1"/>
</dbReference>
<name>A0A844QAD9_9HYPH</name>
<dbReference type="PANTHER" id="PTHR35174">
    <property type="entry name" value="BLL7171 PROTEIN-RELATED"/>
    <property type="match status" value="1"/>
</dbReference>
<comment type="caution">
    <text evidence="3">The sequence shown here is derived from an EMBL/GenBank/DDBJ whole genome shotgun (WGS) entry which is preliminary data.</text>
</comment>
<protein>
    <submittedName>
        <fullName evidence="3">YciI family protein</fullName>
    </submittedName>
</protein>
<evidence type="ECO:0000259" key="2">
    <source>
        <dbReference type="Pfam" id="PF03795"/>
    </source>
</evidence>
<dbReference type="SUPFAM" id="SSF54909">
    <property type="entry name" value="Dimeric alpha+beta barrel"/>
    <property type="match status" value="1"/>
</dbReference>
<comment type="similarity">
    <text evidence="1">Belongs to the YciI family.</text>
</comment>
<dbReference type="Gene3D" id="3.30.70.1060">
    <property type="entry name" value="Dimeric alpha+beta barrel"/>
    <property type="match status" value="1"/>
</dbReference>
<dbReference type="EMBL" id="WPHG01000001">
    <property type="protein sequence ID" value="MVA95877.1"/>
    <property type="molecule type" value="Genomic_DNA"/>
</dbReference>
<dbReference type="InterPro" id="IPR011008">
    <property type="entry name" value="Dimeric_a/b-barrel"/>
</dbReference>
<evidence type="ECO:0000256" key="1">
    <source>
        <dbReference type="ARBA" id="ARBA00007689"/>
    </source>
</evidence>
<dbReference type="AlphaFoldDB" id="A0A844QAD9"/>
<organism evidence="3 4">
    <name type="scientific">Nitratireductor arenosus</name>
    <dbReference type="NCBI Taxonomy" id="2682096"/>
    <lineage>
        <taxon>Bacteria</taxon>
        <taxon>Pseudomonadati</taxon>
        <taxon>Pseudomonadota</taxon>
        <taxon>Alphaproteobacteria</taxon>
        <taxon>Hyphomicrobiales</taxon>
        <taxon>Phyllobacteriaceae</taxon>
        <taxon>Nitratireductor</taxon>
    </lineage>
</organism>
<feature type="domain" description="YCII-related" evidence="2">
    <location>
        <begin position="1"/>
        <end position="115"/>
    </location>
</feature>
<keyword evidence="4" id="KW-1185">Reference proteome</keyword>
<reference evidence="3 4" key="1">
    <citation type="submission" date="2019-12" db="EMBL/GenBank/DDBJ databases">
        <title>Nitratireductor arenosus sp. nov., Isolated from sea sand, Jeju island, South Korea.</title>
        <authorList>
            <person name="Kim W."/>
        </authorList>
    </citation>
    <scope>NUCLEOTIDE SEQUENCE [LARGE SCALE GENOMIC DNA]</scope>
    <source>
        <strain evidence="3 4">CAU 1489</strain>
    </source>
</reference>
<evidence type="ECO:0000313" key="3">
    <source>
        <dbReference type="EMBL" id="MVA95877.1"/>
    </source>
</evidence>
<proteinExistence type="inferred from homology"/>
<dbReference type="RefSeq" id="WP_156710751.1">
    <property type="nucleotide sequence ID" value="NZ_WPHG01000001.1"/>
</dbReference>
<gene>
    <name evidence="3" type="ORF">GN330_01235</name>
</gene>
<sequence>MQFALLCYHSQAQTSCLSDEDEAAMMARVRAAEDKIRTKARIGPSLRLKPTTAAHFVKAGDDPMVVDGPYAETKEQLLGFWIIECDTLDEAIEAGKHLAREREVGGIEVRPLLAFNP</sequence>
<evidence type="ECO:0000313" key="4">
    <source>
        <dbReference type="Proteomes" id="UP000463224"/>
    </source>
</evidence>
<accession>A0A844QAD9</accession>
<dbReference type="PANTHER" id="PTHR35174:SF3">
    <property type="entry name" value="BLL7171 PROTEIN"/>
    <property type="match status" value="1"/>
</dbReference>
<dbReference type="InterPro" id="IPR005545">
    <property type="entry name" value="YCII"/>
</dbReference>